<proteinExistence type="predicted"/>
<reference evidence="1" key="2">
    <citation type="journal article" date="2021" name="PeerJ">
        <title>Extensive microbial diversity within the chicken gut microbiome revealed by metagenomics and culture.</title>
        <authorList>
            <person name="Gilroy R."/>
            <person name="Ravi A."/>
            <person name="Getino M."/>
            <person name="Pursley I."/>
            <person name="Horton D.L."/>
            <person name="Alikhan N.F."/>
            <person name="Baker D."/>
            <person name="Gharbi K."/>
            <person name="Hall N."/>
            <person name="Watson M."/>
            <person name="Adriaenssens E.M."/>
            <person name="Foster-Nyarko E."/>
            <person name="Jarju S."/>
            <person name="Secka A."/>
            <person name="Antonio M."/>
            <person name="Oren A."/>
            <person name="Chaudhuri R.R."/>
            <person name="La Ragione R."/>
            <person name="Hildebrand F."/>
            <person name="Pallen M.J."/>
        </authorList>
    </citation>
    <scope>NUCLEOTIDE SEQUENCE</scope>
    <source>
        <strain evidence="1">CHK195-15760</strain>
    </source>
</reference>
<sequence>MDLNSLYNIAEKENVKIYDWQIEDVDGMYLNYHNINAIALNYDRLGTYIKEKCTLAEELGHYYMDATYPASTNDKVLVSKQEYRSKKWSYYILIPFEKLKSAILKRI</sequence>
<comment type="caution">
    <text evidence="1">The sequence shown here is derived from an EMBL/GenBank/DDBJ whole genome shotgun (WGS) entry which is preliminary data.</text>
</comment>
<protein>
    <recommendedName>
        <fullName evidence="3">IrrE N-terminal-like domain-containing protein</fullName>
    </recommendedName>
</protein>
<organism evidence="1 2">
    <name type="scientific">Candidatus Merdicola faecigallinarum</name>
    <dbReference type="NCBI Taxonomy" id="2840862"/>
    <lineage>
        <taxon>Bacteria</taxon>
        <taxon>Bacillati</taxon>
        <taxon>Bacillota</taxon>
        <taxon>Clostridia</taxon>
        <taxon>Candidatus Merdicola</taxon>
    </lineage>
</organism>
<dbReference type="AlphaFoldDB" id="A0A9D1M2E7"/>
<gene>
    <name evidence="1" type="ORF">IAB70_07025</name>
</gene>
<reference evidence="1" key="1">
    <citation type="submission" date="2020-10" db="EMBL/GenBank/DDBJ databases">
        <authorList>
            <person name="Gilroy R."/>
        </authorList>
    </citation>
    <scope>NUCLEOTIDE SEQUENCE</scope>
    <source>
        <strain evidence="1">CHK195-15760</strain>
    </source>
</reference>
<evidence type="ECO:0000313" key="1">
    <source>
        <dbReference type="EMBL" id="HIU52344.1"/>
    </source>
</evidence>
<dbReference type="EMBL" id="DVNH01000054">
    <property type="protein sequence ID" value="HIU52344.1"/>
    <property type="molecule type" value="Genomic_DNA"/>
</dbReference>
<accession>A0A9D1M2E7</accession>
<dbReference type="Proteomes" id="UP000824093">
    <property type="component" value="Unassembled WGS sequence"/>
</dbReference>
<name>A0A9D1M2E7_9FIRM</name>
<evidence type="ECO:0000313" key="2">
    <source>
        <dbReference type="Proteomes" id="UP000824093"/>
    </source>
</evidence>
<evidence type="ECO:0008006" key="3">
    <source>
        <dbReference type="Google" id="ProtNLM"/>
    </source>
</evidence>